<evidence type="ECO:0000256" key="2">
    <source>
        <dbReference type="ARBA" id="ARBA00022692"/>
    </source>
</evidence>
<keyword evidence="5" id="KW-0261">Viral envelope protein</keyword>
<evidence type="ECO:0000256" key="7">
    <source>
        <dbReference type="ARBA" id="ARBA00023136"/>
    </source>
</evidence>
<proteinExistence type="predicted"/>
<keyword evidence="8" id="KW-0325">Glycoprotein</keyword>
<evidence type="ECO:0000259" key="12">
    <source>
        <dbReference type="Pfam" id="PF24833"/>
    </source>
</evidence>
<evidence type="ECO:0000256" key="9">
    <source>
        <dbReference type="SAM" id="MobiDB-lite"/>
    </source>
</evidence>
<evidence type="ECO:0000256" key="8">
    <source>
        <dbReference type="ARBA" id="ARBA00023180"/>
    </source>
</evidence>
<evidence type="ECO:0000256" key="3">
    <source>
        <dbReference type="ARBA" id="ARBA00022729"/>
    </source>
</evidence>
<keyword evidence="14" id="KW-1185">Reference proteome</keyword>
<dbReference type="SUPFAM" id="SSF161008">
    <property type="entry name" value="Viral glycoprotein ectodomain-like"/>
    <property type="match status" value="1"/>
</dbReference>
<evidence type="ECO:0000313" key="14">
    <source>
        <dbReference type="Proteomes" id="UP000203039"/>
    </source>
</evidence>
<keyword evidence="7 10" id="KW-0472">Membrane</keyword>
<dbReference type="Proteomes" id="UP000203039">
    <property type="component" value="Segment"/>
</dbReference>
<dbReference type="GO" id="GO:0019031">
    <property type="term" value="C:viral envelope"/>
    <property type="evidence" value="ECO:0007669"/>
    <property type="project" value="UniProtKB-KW"/>
</dbReference>
<comment type="subcellular location">
    <subcellularLocation>
        <location evidence="1">Virion membrane</location>
        <topology evidence="1">Single-pass type I membrane protein</topology>
    </subcellularLocation>
</comment>
<dbReference type="Pfam" id="PF24833">
    <property type="entry name" value="Rhabdo_glycop_CD"/>
    <property type="match status" value="1"/>
</dbReference>
<dbReference type="KEGG" id="vg:32741389"/>
<reference evidence="13 14" key="1">
    <citation type="journal article" date="2015" name="PLoS Pathog.">
        <title>Evolution of genome size and complexity in the rhabdoviridae.</title>
        <authorList>
            <person name="Walker P.J."/>
            <person name="Firth C."/>
            <person name="Widen S.G."/>
            <person name="Blasdell K.R."/>
            <person name="Guzman H."/>
            <person name="Wood T.G."/>
            <person name="Paradkar P.N."/>
            <person name="Holmes E.C."/>
            <person name="Tesh R.B."/>
            <person name="Vasilakis N."/>
        </authorList>
    </citation>
    <scope>NUCLEOTIDE SEQUENCE [LARGE SCALE GENOMIC DNA]</scope>
    <source>
        <strain evidence="13 14">296-1972</strain>
    </source>
</reference>
<organism evidence="13 14">
    <name type="scientific">Oita virus</name>
    <dbReference type="NCBI Taxonomy" id="1272953"/>
    <lineage>
        <taxon>Viruses</taxon>
        <taxon>Riboviria</taxon>
        <taxon>Orthornavirae</taxon>
        <taxon>Negarnaviricota</taxon>
        <taxon>Haploviricotina</taxon>
        <taxon>Monjiviricetes</taxon>
        <taxon>Mononegavirales</taxon>
        <taxon>Rhabdoviridae</taxon>
        <taxon>Alpharhabdovirinae</taxon>
        <taxon>Ledantevirus</taxon>
        <taxon>Ledantevirus oita</taxon>
    </lineage>
</organism>
<feature type="region of interest" description="Disordered" evidence="9">
    <location>
        <begin position="532"/>
        <end position="551"/>
    </location>
</feature>
<accession>A0A0D3R1L4</accession>
<dbReference type="Pfam" id="PF00974">
    <property type="entry name" value="Rhabdo_glycop_FD"/>
    <property type="match status" value="1"/>
</dbReference>
<evidence type="ECO:0000256" key="10">
    <source>
        <dbReference type="SAM" id="Phobius"/>
    </source>
</evidence>
<dbReference type="GeneID" id="32741389"/>
<evidence type="ECO:0000256" key="4">
    <source>
        <dbReference type="ARBA" id="ARBA00022844"/>
    </source>
</evidence>
<evidence type="ECO:0000256" key="1">
    <source>
        <dbReference type="ARBA" id="ARBA00004563"/>
    </source>
</evidence>
<evidence type="ECO:0000313" key="13">
    <source>
        <dbReference type="EMBL" id="AJR28397.1"/>
    </source>
</evidence>
<evidence type="ECO:0000259" key="11">
    <source>
        <dbReference type="Pfam" id="PF00974"/>
    </source>
</evidence>
<sequence>MDIVRFFFFVGATANAKVEDTTRAPLHEPHELGMMLSDIPTVILPVSVGEYWREASLKELRCPLSNLDEGPDGRTVAAFNMTRYDHFNPALANGYLCHKTKWITRCEYTWYFSKTVTRRIVPVLPSHHECHEERQREISGIPHEGSYPPEECYWNSVNEEVEETILLTEHSAGYDPYTEEFVDEIFLKGRCHEEDCLTDHSTVRWIHSEMKGNKPKCGEKLVEEAELISLNPNRDDQDFSKLYIYSHHIPKSPLKNSCLLNFCGEEGIQLENGFWFRTPDWKKGKGISIPYCSEGTTAKALGDGFTRAYIRFELDELRDDMACLDALESIQVTGAISYRKLHYFHPRKSGIHPIYRMRNGTLESNTAKYVTAYAIGNEKGCLGMVKNQSDMICIQWNDWIEVEKDLLQGFNGLMRDKGRLMLPWKYASDERWNPEIHKVQFLTQAQHPFYSHISHMIQDDIIDEIRKDKSKNVGDSVVKAAESLWERFSNFFHKVKEVAFGAGILITTLVLVLLIKKCITLRRVKSTKRKKKAGRPMVEELEMTESDASFG</sequence>
<feature type="domain" description="Spike glycoprotein fusion" evidence="11">
    <location>
        <begin position="93"/>
        <end position="191"/>
    </location>
</feature>
<evidence type="ECO:0000256" key="5">
    <source>
        <dbReference type="ARBA" id="ARBA00022879"/>
    </source>
</evidence>
<name>A0A0D3R1L4_9RHAB</name>
<feature type="transmembrane region" description="Helical" evidence="10">
    <location>
        <begin position="498"/>
        <end position="515"/>
    </location>
</feature>
<dbReference type="EMBL" id="KM204998">
    <property type="protein sequence ID" value="AJR28397.1"/>
    <property type="molecule type" value="Viral_cRNA"/>
</dbReference>
<feature type="domain" description="Spike glycoprotein G central" evidence="12">
    <location>
        <begin position="292"/>
        <end position="414"/>
    </location>
</feature>
<keyword evidence="4" id="KW-0946">Virion</keyword>
<dbReference type="InterPro" id="IPR055447">
    <property type="entry name" value="Rhabdo_glycop_CD"/>
</dbReference>
<keyword evidence="3" id="KW-0732">Signal</keyword>
<keyword evidence="2 10" id="KW-0812">Transmembrane</keyword>
<dbReference type="GO" id="GO:0055036">
    <property type="term" value="C:virion membrane"/>
    <property type="evidence" value="ECO:0007669"/>
    <property type="project" value="UniProtKB-SubCell"/>
</dbReference>
<evidence type="ECO:0000256" key="6">
    <source>
        <dbReference type="ARBA" id="ARBA00022989"/>
    </source>
</evidence>
<dbReference type="RefSeq" id="YP_009362257.1">
    <property type="nucleotide sequence ID" value="NC_034548.1"/>
</dbReference>
<keyword evidence="6 10" id="KW-1133">Transmembrane helix</keyword>
<protein>
    <submittedName>
        <fullName evidence="13">Glycoprotein</fullName>
    </submittedName>
</protein>
<dbReference type="OrthoDB" id="21147at10239"/>
<dbReference type="Gene3D" id="2.30.30.640">
    <property type="match status" value="1"/>
</dbReference>
<dbReference type="InterPro" id="IPR001903">
    <property type="entry name" value="Rhabdo_glycop_FD"/>
</dbReference>
<dbReference type="Gene3D" id="2.30.29.130">
    <property type="match status" value="1"/>
</dbReference>